<gene>
    <name evidence="1" type="ORF">H3147_16785</name>
</gene>
<dbReference type="Proteomes" id="UP000517765">
    <property type="component" value="Unassembled WGS sequence"/>
</dbReference>
<accession>A0A7W3WY89</accession>
<organism evidence="1 2">
    <name type="scientific">Streptomyces alkaliterrae</name>
    <dbReference type="NCBI Taxonomy" id="2213162"/>
    <lineage>
        <taxon>Bacteria</taxon>
        <taxon>Bacillati</taxon>
        <taxon>Actinomycetota</taxon>
        <taxon>Actinomycetes</taxon>
        <taxon>Kitasatosporales</taxon>
        <taxon>Streptomycetaceae</taxon>
        <taxon>Streptomyces</taxon>
    </lineage>
</organism>
<name>A0A7W3WY89_9ACTN</name>
<reference evidence="2" key="1">
    <citation type="submission" date="2020-05" db="EMBL/GenBank/DDBJ databases">
        <title>Classification of alakaliphilic streptomycetes isolated from an alkaline soil next to Lonar Crater, India and a proposal for the recognition of Streptomyces alkaliterrae sp. nov.</title>
        <authorList>
            <person name="Golinska P."/>
        </authorList>
    </citation>
    <scope>NUCLEOTIDE SEQUENCE [LARGE SCALE GENOMIC DNA]</scope>
    <source>
        <strain evidence="2">OF8</strain>
    </source>
</reference>
<dbReference type="EMBL" id="JABJXA010000100">
    <property type="protein sequence ID" value="MBB1260480.1"/>
    <property type="molecule type" value="Genomic_DNA"/>
</dbReference>
<evidence type="ECO:0000313" key="2">
    <source>
        <dbReference type="Proteomes" id="UP000517765"/>
    </source>
</evidence>
<feature type="non-terminal residue" evidence="1">
    <location>
        <position position="1"/>
    </location>
</feature>
<proteinExistence type="predicted"/>
<dbReference type="AlphaFoldDB" id="A0A7W3WY89"/>
<comment type="caution">
    <text evidence="1">The sequence shown here is derived from an EMBL/GenBank/DDBJ whole genome shotgun (WGS) entry which is preliminary data.</text>
</comment>
<sequence>PAQAAFTVNRALLVARELHLHRQTPPSPWRTTLLAALTHDQQHLRSRLHP</sequence>
<protein>
    <submittedName>
        <fullName evidence="1">Uncharacterized protein</fullName>
    </submittedName>
</protein>
<evidence type="ECO:0000313" key="1">
    <source>
        <dbReference type="EMBL" id="MBB1260480.1"/>
    </source>
</evidence>